<comment type="caution">
    <text evidence="3">The sequence shown here is derived from an EMBL/GenBank/DDBJ whole genome shotgun (WGS) entry which is preliminary data.</text>
</comment>
<reference evidence="3" key="1">
    <citation type="journal article" date="2007" name="Int. J. Syst. Evol. Microbiol.">
        <title>Luteimonas composti sp. nov., a moderately thermophilic bacterium isolated from food waste.</title>
        <authorList>
            <person name="Young C.C."/>
            <person name="Kampfer P."/>
            <person name="Chen W.M."/>
            <person name="Yen W.S."/>
            <person name="Arun A.B."/>
            <person name="Lai W.A."/>
            <person name="Shen F.T."/>
            <person name="Rekha P.D."/>
            <person name="Lin K.Y."/>
            <person name="Chou J.H."/>
        </authorList>
    </citation>
    <scope>NUCLEOTIDE SEQUENCE</scope>
    <source>
        <strain evidence="3">CC-YY355</strain>
    </source>
</reference>
<dbReference type="EMBL" id="JARYGX010000020">
    <property type="protein sequence ID" value="MDH7453474.1"/>
    <property type="molecule type" value="Genomic_DNA"/>
</dbReference>
<name>A0ABT6MSS2_9GAMM</name>
<dbReference type="InterPro" id="IPR058058">
    <property type="entry name" value="CBU_0592-like"/>
</dbReference>
<evidence type="ECO:0000259" key="2">
    <source>
        <dbReference type="Pfam" id="PF26604"/>
    </source>
</evidence>
<feature type="transmembrane region" description="Helical" evidence="1">
    <location>
        <begin position="35"/>
        <end position="54"/>
    </location>
</feature>
<feature type="transmembrane region" description="Helical" evidence="1">
    <location>
        <begin position="60"/>
        <end position="77"/>
    </location>
</feature>
<dbReference type="Pfam" id="PF26604">
    <property type="entry name" value="CBU_0592"/>
    <property type="match status" value="1"/>
</dbReference>
<feature type="transmembrane region" description="Helical" evidence="1">
    <location>
        <begin position="6"/>
        <end position="28"/>
    </location>
</feature>
<dbReference type="Proteomes" id="UP001160550">
    <property type="component" value="Unassembled WGS sequence"/>
</dbReference>
<feature type="domain" description="CBU-0592-like" evidence="2">
    <location>
        <begin position="8"/>
        <end position="78"/>
    </location>
</feature>
<organism evidence="3 4">
    <name type="scientific">Luteimonas composti</name>
    <dbReference type="NCBI Taxonomy" id="398257"/>
    <lineage>
        <taxon>Bacteria</taxon>
        <taxon>Pseudomonadati</taxon>
        <taxon>Pseudomonadota</taxon>
        <taxon>Gammaproteobacteria</taxon>
        <taxon>Lysobacterales</taxon>
        <taxon>Lysobacteraceae</taxon>
        <taxon>Luteimonas</taxon>
    </lineage>
</organism>
<reference evidence="3" key="2">
    <citation type="submission" date="2023-04" db="EMBL/GenBank/DDBJ databases">
        <authorList>
            <person name="Sun J.-Q."/>
        </authorList>
    </citation>
    <scope>NUCLEOTIDE SEQUENCE</scope>
    <source>
        <strain evidence="3">CC-YY355</strain>
    </source>
</reference>
<dbReference type="NCBIfam" id="NF047864">
    <property type="entry name" value="CBU_0592_membra"/>
    <property type="match status" value="1"/>
</dbReference>
<keyword evidence="4" id="KW-1185">Reference proteome</keyword>
<keyword evidence="1" id="KW-1133">Transmembrane helix</keyword>
<evidence type="ECO:0000313" key="4">
    <source>
        <dbReference type="Proteomes" id="UP001160550"/>
    </source>
</evidence>
<protein>
    <recommendedName>
        <fullName evidence="2">CBU-0592-like domain-containing protein</fullName>
    </recommendedName>
</protein>
<keyword evidence="1" id="KW-0472">Membrane</keyword>
<evidence type="ECO:0000256" key="1">
    <source>
        <dbReference type="SAM" id="Phobius"/>
    </source>
</evidence>
<proteinExistence type="predicted"/>
<keyword evidence="1" id="KW-0812">Transmembrane</keyword>
<accession>A0ABT6MSS2</accession>
<gene>
    <name evidence="3" type="ORF">QF205_10405</name>
</gene>
<evidence type="ECO:0000313" key="3">
    <source>
        <dbReference type="EMBL" id="MDH7453474.1"/>
    </source>
</evidence>
<sequence>MAALAWQDWLGFAGAALMLLALFLLLFAPRADGRARARAALGLLGAAALLPAALRYFNPPLFFLLVAWLLLNAYGLFRRPGGA</sequence>
<dbReference type="RefSeq" id="WP_280942690.1">
    <property type="nucleotide sequence ID" value="NZ_JARYGX010000020.1"/>
</dbReference>